<evidence type="ECO:0008006" key="10">
    <source>
        <dbReference type="Google" id="ProtNLM"/>
    </source>
</evidence>
<dbReference type="PANTHER" id="PTHR14514:SF7">
    <property type="entry name" value="KASH DOMAIN-CONTAINING PROTEIN"/>
    <property type="match status" value="1"/>
</dbReference>
<dbReference type="InterPro" id="IPR002017">
    <property type="entry name" value="Spectrin_repeat"/>
</dbReference>
<dbReference type="InterPro" id="IPR018159">
    <property type="entry name" value="Spectrin/alpha-actinin"/>
</dbReference>
<comment type="subcellular location">
    <subcellularLocation>
        <location evidence="1">Nucleus membrane</location>
    </subcellularLocation>
</comment>
<dbReference type="GO" id="GO:0031965">
    <property type="term" value="C:nuclear membrane"/>
    <property type="evidence" value="ECO:0007669"/>
    <property type="project" value="UniProtKB-SubCell"/>
</dbReference>
<feature type="region of interest" description="Disordered" evidence="7">
    <location>
        <begin position="1"/>
        <end position="36"/>
    </location>
</feature>
<keyword evidence="9" id="KW-1185">Reference proteome</keyword>
<dbReference type="SUPFAM" id="SSF46966">
    <property type="entry name" value="Spectrin repeat"/>
    <property type="match status" value="11"/>
</dbReference>
<accession>A0AA88Y1C7</accession>
<dbReference type="CDD" id="cd00176">
    <property type="entry name" value="SPEC"/>
    <property type="match status" value="3"/>
</dbReference>
<comment type="caution">
    <text evidence="8">The sequence shown here is derived from an EMBL/GenBank/DDBJ whole genome shotgun (WGS) entry which is preliminary data.</text>
</comment>
<sequence>MGGTVSHCSGKHGKKKRNKKKLSDDINNHNGSVDGLRTKASRLIPKISQHDKDLVEDRIRASERKYGEIQTRADKAHKQQDALSGTLDDIKAEVDKYLAWLTDREKTMAEDIPLGYSVKDAETRLKEHNAICRELEVKQATVDIVKEKVKGLIDDLPREEREAVDKWLSDLSERHHDVYRQAEDKRKLLAASVSQREQFQAALEKIYQWLQGKEREGEKLHTLRLAAGDVEKQLDKCKALQQEVANCRPQIEDIIKRGQMLHVDCTPQEKAEVDHKITDVQTRYDSLSSGLSDHNNHLRDCIAARKVFESDLQKNDKWCKETEIKCSTEPCLDCAVEVLEEQLRQYKPTHQNSNNNSGPLPEKYERVDALIKQRIAALEGALSCRSQVAENISEAKALLTNAQEDIRNISRSLGPEIVDAENALQQYESVGEKLSTYHPAITQLNQAVERLRGSGQNTEADEILRLTSQFELLQDQVDQQSKKCQQGLLLRQQYQDQRAELETLLRDCEDEINSVSELGLTIPVRIEKLEALSHKLQEASPVTENLSRSAQLLCMDSSSEDAKTVAEKIQDLQAYLNQLKKTCERKTKQCETIQRNREEFETSIDDAISWLEQKEEILAHRGAQDLDVVQVEMALQKHNILAKEALEKLEILKDKAQLVRAHYEKLEEPLPASLAEKLDQIQTLEDSIKDAINKKEEYLLEAKTDRMQLENSMKQVNDWLSGAEDMMQESGYETLDYDTLNETLSELKDYFDEASMCQDEMDQVMELSERLMPTLDPNDKETLRQMLNNANQRLSNVVTNSNRKQQLMEHKAAEWKDYQMTVYQVAEQLQALDEQWAQIEHVPVTNQEALSKQLADTKNFQAKVEDLRPAILEVNDKSRDLERFGNDTSRALIEKLAGNINEKMTELASTSENKQLALQDVGNQWEEYATLVEGVESMLAQVDESMPLVELEKASTHELATQLADTRQLCGTLEVSEPKITSMKKCAQALLRNLPTAEAKVHTQEKLMTVLEKLERTQEKAKEQHAALQEELEDRDMFNKEMNQITTTLASAKDKLVNLGPGKEVTDVMEKIEKQKVLEQEVAIQMEQVKHLSQQQASKYNAHSKSVPQELQLQLATVQEQASEVSELMKGKEEELRNIKVDREELTEALRGLQSWLGNADTRLQERVVNIPDSQLRHKKQRVQRLISDTNRQWLALQAKSADKSNRLNEAEELQAKFKETADALSRWASSAEATIATDPERTDFAKIKEQLRQHRRLAKDVDQQQGKVSHLNELLKRLDQSVDAGQARDKLAKLNSRMFKIQSDVSSRLNTLEETNDQIEDYEHELRDLRKWMDDTRANLTMKESAVNLNDQLAFHEKLLEDIENRKGKALLVAEKQTELQKTGKPTSKPQPASKLAAEITELQQLARDQCETLRQAVAQQEQYEREIKELTGAISEAQEKLLTSPVEASDVGSLKKQIEEHNDLARKIKSYQARVNDLNEKSRDLSRKTAKLGPAMSDKLADLGFYPASLSSLRLPAHPDSDKSAADSGVYASPRSSLNTTQQTISDDIITPSTFHSTRASNPQKWQSSPSVSGLSPRSMKSAKSTDTTHGLSASDIFDQSRPLSSSRDMNINLNWSHPSGRLSGSLRRPDDTDGSETAGSLPSFRFTPQLQEQVPLTHLTGRREAPP</sequence>
<evidence type="ECO:0000256" key="4">
    <source>
        <dbReference type="ARBA" id="ARBA00023136"/>
    </source>
</evidence>
<evidence type="ECO:0000256" key="3">
    <source>
        <dbReference type="ARBA" id="ARBA00022737"/>
    </source>
</evidence>
<feature type="region of interest" description="Disordered" evidence="7">
    <location>
        <begin position="1519"/>
        <end position="1670"/>
    </location>
</feature>
<evidence type="ECO:0000256" key="5">
    <source>
        <dbReference type="ARBA" id="ARBA00023242"/>
    </source>
</evidence>
<keyword evidence="5" id="KW-0539">Nucleus</keyword>
<evidence type="ECO:0000256" key="7">
    <source>
        <dbReference type="SAM" id="MobiDB-lite"/>
    </source>
</evidence>
<feature type="coiled-coil region" evidence="6">
    <location>
        <begin position="1415"/>
        <end position="1490"/>
    </location>
</feature>
<dbReference type="EMBL" id="VSWD01000010">
    <property type="protein sequence ID" value="KAK3091950.1"/>
    <property type="molecule type" value="Genomic_DNA"/>
</dbReference>
<feature type="compositionally biased region" description="Polar residues" evidence="7">
    <location>
        <begin position="1604"/>
        <end position="1620"/>
    </location>
</feature>
<feature type="coiled-coil region" evidence="6">
    <location>
        <begin position="463"/>
        <end position="518"/>
    </location>
</feature>
<dbReference type="Pfam" id="PF00435">
    <property type="entry name" value="Spectrin"/>
    <property type="match status" value="5"/>
</dbReference>
<keyword evidence="3" id="KW-0677">Repeat</keyword>
<feature type="coiled-coil region" evidence="6">
    <location>
        <begin position="1306"/>
        <end position="1367"/>
    </location>
</feature>
<feature type="coiled-coil region" evidence="6">
    <location>
        <begin position="562"/>
        <end position="596"/>
    </location>
</feature>
<keyword evidence="4" id="KW-0472">Membrane</keyword>
<feature type="coiled-coil region" evidence="6">
    <location>
        <begin position="1004"/>
        <end position="1034"/>
    </location>
</feature>
<feature type="coiled-coil region" evidence="6">
    <location>
        <begin position="385"/>
        <end position="412"/>
    </location>
</feature>
<feature type="coiled-coil region" evidence="6">
    <location>
        <begin position="635"/>
        <end position="701"/>
    </location>
</feature>
<reference evidence="8" key="1">
    <citation type="submission" date="2019-08" db="EMBL/GenBank/DDBJ databases">
        <title>The improved chromosome-level genome for the pearl oyster Pinctada fucata martensii using PacBio sequencing and Hi-C.</title>
        <authorList>
            <person name="Zheng Z."/>
        </authorList>
    </citation>
    <scope>NUCLEOTIDE SEQUENCE</scope>
    <source>
        <strain evidence="8">ZZ-2019</strain>
        <tissue evidence="8">Adductor muscle</tissue>
    </source>
</reference>
<dbReference type="Proteomes" id="UP001186944">
    <property type="component" value="Unassembled WGS sequence"/>
</dbReference>
<proteinExistence type="predicted"/>
<evidence type="ECO:0000256" key="2">
    <source>
        <dbReference type="ARBA" id="ARBA00022553"/>
    </source>
</evidence>
<feature type="compositionally biased region" description="Polar residues" evidence="7">
    <location>
        <begin position="1584"/>
        <end position="1594"/>
    </location>
</feature>
<feature type="compositionally biased region" description="Polar residues" evidence="7">
    <location>
        <begin position="1638"/>
        <end position="1657"/>
    </location>
</feature>
<evidence type="ECO:0000313" key="8">
    <source>
        <dbReference type="EMBL" id="KAK3091950.1"/>
    </source>
</evidence>
<feature type="compositionally biased region" description="Low complexity" evidence="7">
    <location>
        <begin position="1570"/>
        <end position="1581"/>
    </location>
</feature>
<feature type="compositionally biased region" description="Polar residues" evidence="7">
    <location>
        <begin position="1554"/>
        <end position="1569"/>
    </location>
</feature>
<gene>
    <name evidence="8" type="ORF">FSP39_023939</name>
</gene>
<dbReference type="PANTHER" id="PTHR14514">
    <property type="entry name" value="PKA ANCHORING PROTEIN"/>
    <property type="match status" value="1"/>
</dbReference>
<evidence type="ECO:0000256" key="1">
    <source>
        <dbReference type="ARBA" id="ARBA00004126"/>
    </source>
</evidence>
<keyword evidence="2" id="KW-0597">Phosphoprotein</keyword>
<feature type="coiled-coil region" evidence="6">
    <location>
        <begin position="1075"/>
        <end position="1149"/>
    </location>
</feature>
<protein>
    <recommendedName>
        <fullName evidence="10">Dystonin</fullName>
    </recommendedName>
</protein>
<dbReference type="Gene3D" id="1.20.58.60">
    <property type="match status" value="8"/>
</dbReference>
<feature type="compositionally biased region" description="Basic residues" evidence="7">
    <location>
        <begin position="9"/>
        <end position="20"/>
    </location>
</feature>
<evidence type="ECO:0000313" key="9">
    <source>
        <dbReference type="Proteomes" id="UP001186944"/>
    </source>
</evidence>
<feature type="compositionally biased region" description="Low complexity" evidence="7">
    <location>
        <begin position="1542"/>
        <end position="1553"/>
    </location>
</feature>
<organism evidence="8 9">
    <name type="scientific">Pinctada imbricata</name>
    <name type="common">Atlantic pearl-oyster</name>
    <name type="synonym">Pinctada martensii</name>
    <dbReference type="NCBI Taxonomy" id="66713"/>
    <lineage>
        <taxon>Eukaryota</taxon>
        <taxon>Metazoa</taxon>
        <taxon>Spiralia</taxon>
        <taxon>Lophotrochozoa</taxon>
        <taxon>Mollusca</taxon>
        <taxon>Bivalvia</taxon>
        <taxon>Autobranchia</taxon>
        <taxon>Pteriomorphia</taxon>
        <taxon>Pterioida</taxon>
        <taxon>Pterioidea</taxon>
        <taxon>Pteriidae</taxon>
        <taxon>Pinctada</taxon>
    </lineage>
</organism>
<name>A0AA88Y1C7_PINIB</name>
<evidence type="ECO:0000256" key="6">
    <source>
        <dbReference type="SAM" id="Coils"/>
    </source>
</evidence>
<dbReference type="SMART" id="SM00150">
    <property type="entry name" value="SPEC"/>
    <property type="match status" value="12"/>
</dbReference>
<keyword evidence="6" id="KW-0175">Coiled coil</keyword>